<evidence type="ECO:0000256" key="3">
    <source>
        <dbReference type="RuleBase" id="RU003560"/>
    </source>
</evidence>
<comment type="similarity">
    <text evidence="1 3">Belongs to the class-III pyridoxal-phosphate-dependent aminotransferase family.</text>
</comment>
<dbReference type="Gene3D" id="3.90.1150.10">
    <property type="entry name" value="Aspartate Aminotransferase, domain 1"/>
    <property type="match status" value="1"/>
</dbReference>
<dbReference type="SUPFAM" id="SSF53383">
    <property type="entry name" value="PLP-dependent transferases"/>
    <property type="match status" value="1"/>
</dbReference>
<dbReference type="PANTHER" id="PTHR45688:SF13">
    <property type="entry name" value="ALANINE--GLYOXYLATE AMINOTRANSFERASE 2-LIKE"/>
    <property type="match status" value="1"/>
</dbReference>
<dbReference type="GO" id="GO:0008483">
    <property type="term" value="F:transaminase activity"/>
    <property type="evidence" value="ECO:0007669"/>
    <property type="project" value="UniProtKB-KW"/>
</dbReference>
<evidence type="ECO:0000313" key="4">
    <source>
        <dbReference type="EMBL" id="PWF26553.1"/>
    </source>
</evidence>
<dbReference type="Proteomes" id="UP000245283">
    <property type="component" value="Unassembled WGS sequence"/>
</dbReference>
<dbReference type="InterPro" id="IPR015424">
    <property type="entry name" value="PyrdxlP-dep_Trfase"/>
</dbReference>
<keyword evidence="2 3" id="KW-0663">Pyridoxal phosphate</keyword>
<dbReference type="InterPro" id="IPR005814">
    <property type="entry name" value="Aminotrans_3"/>
</dbReference>
<dbReference type="EMBL" id="QETB01000003">
    <property type="protein sequence ID" value="PWF26553.1"/>
    <property type="molecule type" value="Genomic_DNA"/>
</dbReference>
<keyword evidence="4" id="KW-0032">Aminotransferase</keyword>
<protein>
    <submittedName>
        <fullName evidence="4">Aspartate aminotransferase family protein</fullName>
    </submittedName>
</protein>
<dbReference type="PANTHER" id="PTHR45688">
    <property type="match status" value="1"/>
</dbReference>
<proteinExistence type="inferred from homology"/>
<keyword evidence="4" id="KW-0808">Transferase</keyword>
<name>A0A2V1KAR3_9ACTO</name>
<dbReference type="CDD" id="cd00610">
    <property type="entry name" value="OAT_like"/>
    <property type="match status" value="1"/>
</dbReference>
<dbReference type="OrthoDB" id="9801052at2"/>
<dbReference type="InterPro" id="IPR049704">
    <property type="entry name" value="Aminotrans_3_PPA_site"/>
</dbReference>
<gene>
    <name evidence="4" type="ORF">DD236_06805</name>
</gene>
<dbReference type="GO" id="GO:0030170">
    <property type="term" value="F:pyridoxal phosphate binding"/>
    <property type="evidence" value="ECO:0007669"/>
    <property type="project" value="InterPro"/>
</dbReference>
<keyword evidence="5" id="KW-1185">Reference proteome</keyword>
<dbReference type="Pfam" id="PF00202">
    <property type="entry name" value="Aminotran_3"/>
    <property type="match status" value="1"/>
</dbReference>
<dbReference type="InterPro" id="IPR015422">
    <property type="entry name" value="PyrdxlP-dep_Trfase_small"/>
</dbReference>
<dbReference type="PIRSF" id="PIRSF000521">
    <property type="entry name" value="Transaminase_4ab_Lys_Orn"/>
    <property type="match status" value="1"/>
</dbReference>
<comment type="caution">
    <text evidence="4">The sequence shown here is derived from an EMBL/GenBank/DDBJ whole genome shotgun (WGS) entry which is preliminary data.</text>
</comment>
<dbReference type="RefSeq" id="WP_109093626.1">
    <property type="nucleotide sequence ID" value="NZ_JBQDFL010000042.1"/>
</dbReference>
<organism evidence="4 5">
    <name type="scientific">Ancrocorticia populi</name>
    <dbReference type="NCBI Taxonomy" id="2175228"/>
    <lineage>
        <taxon>Bacteria</taxon>
        <taxon>Bacillati</taxon>
        <taxon>Actinomycetota</taxon>
        <taxon>Actinomycetes</taxon>
        <taxon>Actinomycetales</taxon>
        <taxon>Actinomycetaceae</taxon>
        <taxon>Ancrocorticia</taxon>
    </lineage>
</organism>
<evidence type="ECO:0000256" key="2">
    <source>
        <dbReference type="ARBA" id="ARBA00022898"/>
    </source>
</evidence>
<dbReference type="InterPro" id="IPR015421">
    <property type="entry name" value="PyrdxlP-dep_Trfase_major"/>
</dbReference>
<sequence>MRASQSVIPGSDEELMARRAASLGPAYRLLYNDPVHFVRGSGVHLYDSAGEEYLDAYNNVPCIGHSHPAVANAVSEQLRLINTNTRYLQDGVVDYAEELLATFPPELGNVMFTCTGSEANDLAVRVANFVTGNSGLIITENAYHGTTAVMAGVSPSLGPGVPRPANVRLIPAPDRYMLAVSDDELREYMLAHVRAAVDDLVASGYGVSALILDTLFSSDGILPNPVSWIAPAAEIVRGEGGLFIADEVQAGFGRLGAGMWGFTRHGVSADIVTMGKSMGNGYPVAAAVFRPELLEEFGPTVRYFNTFGGSSAAISAAAAVLHTIKNEDLVAHSKVLGYQIRTEVQSLASSDPRIGCVRGQGLALGVAFVSQEGTRVPDPALASRVVNAMREKHVLISASGADGNVLKIRPPLVFGREDGARLVEVLAEVLDATRD</sequence>
<dbReference type="PROSITE" id="PS00600">
    <property type="entry name" value="AA_TRANSFER_CLASS_3"/>
    <property type="match status" value="1"/>
</dbReference>
<evidence type="ECO:0000256" key="1">
    <source>
        <dbReference type="ARBA" id="ARBA00008954"/>
    </source>
</evidence>
<accession>A0A2V1KAR3</accession>
<dbReference type="AlphaFoldDB" id="A0A2V1KAR3"/>
<reference evidence="5" key="1">
    <citation type="submission" date="2018-05" db="EMBL/GenBank/DDBJ databases">
        <authorList>
            <person name="Li Y."/>
        </authorList>
    </citation>
    <scope>NUCLEOTIDE SEQUENCE [LARGE SCALE GENOMIC DNA]</scope>
    <source>
        <strain evidence="5">sk1b4</strain>
    </source>
</reference>
<evidence type="ECO:0000313" key="5">
    <source>
        <dbReference type="Proteomes" id="UP000245283"/>
    </source>
</evidence>
<dbReference type="Gene3D" id="3.40.640.10">
    <property type="entry name" value="Type I PLP-dependent aspartate aminotransferase-like (Major domain)"/>
    <property type="match status" value="1"/>
</dbReference>